<dbReference type="EMBL" id="JAKZGO010000006">
    <property type="protein sequence ID" value="MCH7413589.1"/>
    <property type="molecule type" value="Genomic_DNA"/>
</dbReference>
<name>A0ABS9VBH6_9BACT</name>
<proteinExistence type="predicted"/>
<dbReference type="Pfam" id="PF13588">
    <property type="entry name" value="HSDR_N_2"/>
    <property type="match status" value="1"/>
</dbReference>
<evidence type="ECO:0000313" key="2">
    <source>
        <dbReference type="EMBL" id="MCH7413589.1"/>
    </source>
</evidence>
<evidence type="ECO:0000313" key="3">
    <source>
        <dbReference type="Proteomes" id="UP001165430"/>
    </source>
</evidence>
<protein>
    <submittedName>
        <fullName evidence="2">Type I restriction enzyme HsdR N-terminal domain-containing protein</fullName>
    </submittedName>
</protein>
<accession>A0ABS9VBH6</accession>
<feature type="domain" description="Type I restriction enzyme R protein N-terminal" evidence="1">
    <location>
        <begin position="45"/>
        <end position="154"/>
    </location>
</feature>
<evidence type="ECO:0000259" key="1">
    <source>
        <dbReference type="Pfam" id="PF13588"/>
    </source>
</evidence>
<sequence>MDEHNLPFLNEPLNFPKFEFRLQEEKNGKVSIFDAVRKKYLILTPEEWVRQHIIQVLIQIYGYPKSLFSMERGLKYNLLQKRFDVLVHDRNGRPYLLVECKAPEIKLTQKTIEQVCVYNRSINAPYIGITNGKQHLFLKFDQEKGQFVQIRDLPPID</sequence>
<comment type="caution">
    <text evidence="2">The sequence shown here is derived from an EMBL/GenBank/DDBJ whole genome shotgun (WGS) entry which is preliminary data.</text>
</comment>
<dbReference type="Proteomes" id="UP001165430">
    <property type="component" value="Unassembled WGS sequence"/>
</dbReference>
<dbReference type="RefSeq" id="WP_241411470.1">
    <property type="nucleotide sequence ID" value="NZ_JAKZGO010000006.1"/>
</dbReference>
<organism evidence="2 3">
    <name type="scientific">Belliella alkalica</name>
    <dbReference type="NCBI Taxonomy" id="1730871"/>
    <lineage>
        <taxon>Bacteria</taxon>
        <taxon>Pseudomonadati</taxon>
        <taxon>Bacteroidota</taxon>
        <taxon>Cytophagia</taxon>
        <taxon>Cytophagales</taxon>
        <taxon>Cyclobacteriaceae</taxon>
        <taxon>Belliella</taxon>
    </lineage>
</organism>
<reference evidence="2" key="1">
    <citation type="submission" date="2022-03" db="EMBL/GenBank/DDBJ databases">
        <title>De novo assembled genomes of Belliella spp. (Cyclobacteriaceae) strains.</title>
        <authorList>
            <person name="Szabo A."/>
            <person name="Korponai K."/>
            <person name="Felfoldi T."/>
        </authorList>
    </citation>
    <scope>NUCLEOTIDE SEQUENCE</scope>
    <source>
        <strain evidence="2">DSM 111903</strain>
    </source>
</reference>
<dbReference type="InterPro" id="IPR029464">
    <property type="entry name" value="HSDR_N"/>
</dbReference>
<keyword evidence="3" id="KW-1185">Reference proteome</keyword>
<gene>
    <name evidence="2" type="ORF">MM213_08845</name>
</gene>